<reference evidence="1 2" key="1">
    <citation type="submission" date="2019-04" db="EMBL/GenBank/DDBJ databases">
        <title>Sphingobacterium olei sp. nov., isolated from oil-contaminated soil.</title>
        <authorList>
            <person name="Liu B."/>
        </authorList>
    </citation>
    <scope>NUCLEOTIDE SEQUENCE [LARGE SCALE GENOMIC DNA]</scope>
    <source>
        <strain evidence="1 2">HAL-9</strain>
    </source>
</reference>
<evidence type="ECO:0000313" key="1">
    <source>
        <dbReference type="EMBL" id="TJZ50046.1"/>
    </source>
</evidence>
<organism evidence="1 2">
    <name type="scientific">Sphingobacterium olei</name>
    <dbReference type="NCBI Taxonomy" id="2571155"/>
    <lineage>
        <taxon>Bacteria</taxon>
        <taxon>Pseudomonadati</taxon>
        <taxon>Bacteroidota</taxon>
        <taxon>Sphingobacteriia</taxon>
        <taxon>Sphingobacteriales</taxon>
        <taxon>Sphingobacteriaceae</taxon>
        <taxon>Sphingobacterium</taxon>
    </lineage>
</organism>
<dbReference type="Proteomes" id="UP000306808">
    <property type="component" value="Unassembled WGS sequence"/>
</dbReference>
<dbReference type="OrthoDB" id="714334at2"/>
<comment type="caution">
    <text evidence="1">The sequence shown here is derived from an EMBL/GenBank/DDBJ whole genome shotgun (WGS) entry which is preliminary data.</text>
</comment>
<dbReference type="NCBIfam" id="TIGR04149">
    <property type="entry name" value="GG_sam_targ_CFB"/>
    <property type="match status" value="1"/>
</dbReference>
<gene>
    <name evidence="1" type="ORF">FAZ15_21745</name>
</gene>
<accession>A0A4U0N8S5</accession>
<sequence length="56" mass="6339">MKKISLKNLNLREVEQLSRSQLKEVLGGFISTSDSIPRTTIDCAVRCENYYSCSGR</sequence>
<keyword evidence="2" id="KW-1185">Reference proteome</keyword>
<name>A0A4U0N8S5_9SPHI</name>
<dbReference type="RefSeq" id="WP_136903486.1">
    <property type="nucleotide sequence ID" value="NZ_SUME01000014.1"/>
</dbReference>
<dbReference type="AlphaFoldDB" id="A0A4U0N8S5"/>
<proteinExistence type="predicted"/>
<dbReference type="EMBL" id="SUME01000014">
    <property type="protein sequence ID" value="TJZ50046.1"/>
    <property type="molecule type" value="Genomic_DNA"/>
</dbReference>
<evidence type="ECO:0000313" key="2">
    <source>
        <dbReference type="Proteomes" id="UP000306808"/>
    </source>
</evidence>
<protein>
    <submittedName>
        <fullName evidence="1">RSAM-modified peptide</fullName>
    </submittedName>
</protein>
<dbReference type="InterPro" id="IPR026408">
    <property type="entry name" value="GG_sam_targ_CFB"/>
</dbReference>